<dbReference type="GO" id="GO:0016020">
    <property type="term" value="C:membrane"/>
    <property type="evidence" value="ECO:0007669"/>
    <property type="project" value="InterPro"/>
</dbReference>
<evidence type="ECO:0000313" key="4">
    <source>
        <dbReference type="EMBL" id="ENZ82293.1"/>
    </source>
</evidence>
<dbReference type="GO" id="GO:0007165">
    <property type="term" value="P:signal transduction"/>
    <property type="evidence" value="ECO:0007669"/>
    <property type="project" value="InterPro"/>
</dbReference>
<feature type="compositionally biased region" description="Low complexity" evidence="2">
    <location>
        <begin position="601"/>
        <end position="612"/>
    </location>
</feature>
<feature type="region of interest" description="Disordered" evidence="2">
    <location>
        <begin position="601"/>
        <end position="634"/>
    </location>
</feature>
<dbReference type="InterPro" id="IPR011990">
    <property type="entry name" value="TPR-like_helical_dom_sf"/>
</dbReference>
<dbReference type="Pfam" id="PF08238">
    <property type="entry name" value="Sel1"/>
    <property type="match status" value="3"/>
</dbReference>
<feature type="coiled-coil region" evidence="1">
    <location>
        <begin position="426"/>
        <end position="475"/>
    </location>
</feature>
<evidence type="ECO:0000256" key="2">
    <source>
        <dbReference type="SAM" id="MobiDB-lite"/>
    </source>
</evidence>
<dbReference type="PANTHER" id="PTHR43628">
    <property type="entry name" value="ACTIVATOR OF C KINASE PROTEIN 1-RELATED"/>
    <property type="match status" value="1"/>
</dbReference>
<dbReference type="InterPro" id="IPR006597">
    <property type="entry name" value="Sel1-like"/>
</dbReference>
<dbReference type="PROSITE" id="PS50885">
    <property type="entry name" value="HAMP"/>
    <property type="match status" value="1"/>
</dbReference>
<dbReference type="PANTHER" id="PTHR43628:SF1">
    <property type="entry name" value="CHITIN SYNTHASE REGULATORY FACTOR 2-RELATED"/>
    <property type="match status" value="1"/>
</dbReference>
<proteinExistence type="predicted"/>
<protein>
    <recommendedName>
        <fullName evidence="3">HAMP domain-containing protein</fullName>
    </recommendedName>
</protein>
<evidence type="ECO:0000256" key="1">
    <source>
        <dbReference type="SAM" id="Coils"/>
    </source>
</evidence>
<dbReference type="EMBL" id="APMP01000008">
    <property type="protein sequence ID" value="ENZ82293.1"/>
    <property type="molecule type" value="Genomic_DNA"/>
</dbReference>
<dbReference type="SUPFAM" id="SSF47090">
    <property type="entry name" value="PGBD-like"/>
    <property type="match status" value="1"/>
</dbReference>
<dbReference type="RefSeq" id="WP_004618483.1">
    <property type="nucleotide sequence ID" value="NZ_APMP01000008.1"/>
</dbReference>
<dbReference type="Proteomes" id="UP000013063">
    <property type="component" value="Unassembled WGS sequence"/>
</dbReference>
<dbReference type="InterPro" id="IPR003660">
    <property type="entry name" value="HAMP_dom"/>
</dbReference>
<evidence type="ECO:0000259" key="3">
    <source>
        <dbReference type="PROSITE" id="PS50885"/>
    </source>
</evidence>
<reference evidence="4 5" key="1">
    <citation type="journal article" date="2013" name="Genome Announc.">
        <title>Draft Genome Sequence for Caulobacter sp. Strain OR37, a Bacterium Tolerant to Heavy Metals.</title>
        <authorList>
            <person name="Utturkar S.M."/>
            <person name="Bollmann A."/>
            <person name="Brzoska R.M."/>
            <person name="Klingeman D.M."/>
            <person name="Epstein S.E."/>
            <person name="Palumbo A.V."/>
            <person name="Brown S.D."/>
        </authorList>
    </citation>
    <scope>NUCLEOTIDE SEQUENCE [LARGE SCALE GENOMIC DNA]</scope>
    <source>
        <strain evidence="4 5">OR37</strain>
    </source>
</reference>
<dbReference type="InterPro" id="IPR036365">
    <property type="entry name" value="PGBD-like_sf"/>
</dbReference>
<feature type="compositionally biased region" description="Basic and acidic residues" evidence="2">
    <location>
        <begin position="615"/>
        <end position="631"/>
    </location>
</feature>
<gene>
    <name evidence="4" type="ORF">OR37_01847</name>
</gene>
<sequence>MTAASPWSVKGIDPKAREVAKDLARRSGMTLGEWLNRMIIEGDGQPADTRAAGEDAPNRAYLEIANGDAPTRMEIAGHPADEVGRVAIALDRLTQRIEAAEGRNAAAITGIDHSVRDALTRLGQAEREQIAVAARFEGAVDELKTEQARAAERMRRIETEAAGPRSAEALRALEGALGKVASHLYDGEARTREAIAALEARLNEQSAPAPQDPAAVVDAVVARLGERLEAAESRTNEALRELGSSFAALDKRIGAVEGANPTAGVQERLDSLAASLSQKMEAARLEMAAKLRESADGRFDRMERKLGEMAAHVQAAEQRSAQAIERMGREVVGVADAFNRRVQAAETRNSAAIEQIGGEVARIASTVEHKLNRADSVQAQALEKLGGEIARITEKLAERIGAAERRNALAIDDVGEQVARVTERLNQRHERSSQELIDRIRQSEERTVRLLEEAREKIDSRLHEAQRKVEQAAAAPVVAAPAPAPVRPSAPASPFAVDGYGFGQAASFSHGGPVEEPDDVFDMPAPTSRAPAFEVAEFPAVEPEHRSFGHDDYAVADGFEPDPEPVYAAESEMSDFAPAEPSRPMSTRDIIEQARAAARAAAAADAKGGKSAKPAKKDKASKAAKIPEEKAPSSSLFSGFGGFGVKKPKPRLGATVATVAVAVATATALGAGVGGLLLVNADNSSATPARVAEAIAGRKADAVVNTPEADTTPGAPRVAVAMSAQAQPADPARVDTPPPAAGQAAENAKALFEDGVRKIESGDRSGVEILKRAANLGHPAAQFYLSKMYESGKGGVKKDMAEARRWSERAANAGDPRAMHNLALYYFKGEGGPRNTTTAATWFRKAADMGLVDSQFNLAQLYEQGLGVSQNPAEAYKWFEIAGRSGDATARGRAASLRNQLTAEAQRTAERSALAFRPQTQVQTASAAASTAASTNLGMAQRVLSQLGYYQGPRDGVPSPALQMAISAYQRDQGLPANGSVDAETYKRLSVYAR</sequence>
<dbReference type="SMART" id="SM00671">
    <property type="entry name" value="SEL1"/>
    <property type="match status" value="3"/>
</dbReference>
<dbReference type="InterPro" id="IPR052945">
    <property type="entry name" value="Mitotic_Regulator"/>
</dbReference>
<keyword evidence="5" id="KW-1185">Reference proteome</keyword>
<dbReference type="SUPFAM" id="SSF81901">
    <property type="entry name" value="HCP-like"/>
    <property type="match status" value="1"/>
</dbReference>
<dbReference type="STRING" id="1292034.OR37_01847"/>
<dbReference type="OrthoDB" id="5295703at2"/>
<dbReference type="InterPro" id="IPR002477">
    <property type="entry name" value="Peptidoglycan-bd-like"/>
</dbReference>
<dbReference type="Pfam" id="PF01471">
    <property type="entry name" value="PG_binding_1"/>
    <property type="match status" value="1"/>
</dbReference>
<name>R0E9Y9_CAUVI</name>
<comment type="caution">
    <text evidence="4">The sequence shown here is derived from an EMBL/GenBank/DDBJ whole genome shotgun (WGS) entry which is preliminary data.</text>
</comment>
<dbReference type="PATRIC" id="fig|1292034.3.peg.1837"/>
<dbReference type="Gene3D" id="1.10.101.10">
    <property type="entry name" value="PGBD-like superfamily/PGBD"/>
    <property type="match status" value="1"/>
</dbReference>
<dbReference type="eggNOG" id="COG0790">
    <property type="taxonomic scope" value="Bacteria"/>
</dbReference>
<accession>R0E9Y9</accession>
<dbReference type="InterPro" id="IPR036366">
    <property type="entry name" value="PGBDSf"/>
</dbReference>
<evidence type="ECO:0000313" key="5">
    <source>
        <dbReference type="Proteomes" id="UP000013063"/>
    </source>
</evidence>
<organism evidence="4 5">
    <name type="scientific">Caulobacter vibrioides OR37</name>
    <dbReference type="NCBI Taxonomy" id="1292034"/>
    <lineage>
        <taxon>Bacteria</taxon>
        <taxon>Pseudomonadati</taxon>
        <taxon>Pseudomonadota</taxon>
        <taxon>Alphaproteobacteria</taxon>
        <taxon>Caulobacterales</taxon>
        <taxon>Caulobacteraceae</taxon>
        <taxon>Caulobacter</taxon>
    </lineage>
</organism>
<dbReference type="Gene3D" id="1.25.40.10">
    <property type="entry name" value="Tetratricopeptide repeat domain"/>
    <property type="match status" value="1"/>
</dbReference>
<feature type="coiled-coil region" evidence="1">
    <location>
        <begin position="273"/>
        <end position="355"/>
    </location>
</feature>
<keyword evidence="1" id="KW-0175">Coiled coil</keyword>
<feature type="domain" description="HAMP" evidence="3">
    <location>
        <begin position="63"/>
        <end position="102"/>
    </location>
</feature>
<dbReference type="AlphaFoldDB" id="R0E9Y9"/>